<dbReference type="RefSeq" id="WP_089886564.1">
    <property type="nucleotide sequence ID" value="NZ_FNGV01000002.1"/>
</dbReference>
<keyword evidence="1" id="KW-1133">Transmembrane helix</keyword>
<evidence type="ECO:0000313" key="3">
    <source>
        <dbReference type="Proteomes" id="UP000199440"/>
    </source>
</evidence>
<feature type="transmembrane region" description="Helical" evidence="1">
    <location>
        <begin position="78"/>
        <end position="96"/>
    </location>
</feature>
<accession>A0A1G9LPD0</accession>
<dbReference type="STRING" id="192904.SAMN04488514_102168"/>
<organism evidence="2 3">
    <name type="scientific">Kriegella aquimaris</name>
    <dbReference type="NCBI Taxonomy" id="192904"/>
    <lineage>
        <taxon>Bacteria</taxon>
        <taxon>Pseudomonadati</taxon>
        <taxon>Bacteroidota</taxon>
        <taxon>Flavobacteriia</taxon>
        <taxon>Flavobacteriales</taxon>
        <taxon>Flavobacteriaceae</taxon>
        <taxon>Kriegella</taxon>
    </lineage>
</organism>
<dbReference type="AlphaFoldDB" id="A0A1G9LPD0"/>
<proteinExistence type="predicted"/>
<dbReference type="Proteomes" id="UP000199440">
    <property type="component" value="Unassembled WGS sequence"/>
</dbReference>
<evidence type="ECO:0000256" key="1">
    <source>
        <dbReference type="SAM" id="Phobius"/>
    </source>
</evidence>
<reference evidence="2 3" key="1">
    <citation type="submission" date="2016-10" db="EMBL/GenBank/DDBJ databases">
        <authorList>
            <person name="de Groot N.N."/>
        </authorList>
    </citation>
    <scope>NUCLEOTIDE SEQUENCE [LARGE SCALE GENOMIC DNA]</scope>
    <source>
        <strain evidence="2 3">DSM 19886</strain>
    </source>
</reference>
<dbReference type="OrthoDB" id="9790409at2"/>
<sequence>MRTLSYLFIGIFFGIVMFKSEAASWFRIYEMFKFESFHMYGIIGSALVIGIAMVQWIKRYNIKSFYGEKILFMPKEKGIRQYLFGGIVFGLGWALAGACPGPMFTLVGAGYVPILVVIFGAMLGTYLYGVLKDRLPH</sequence>
<feature type="transmembrane region" description="Helical" evidence="1">
    <location>
        <begin position="38"/>
        <end position="57"/>
    </location>
</feature>
<feature type="transmembrane region" description="Helical" evidence="1">
    <location>
        <begin position="108"/>
        <end position="131"/>
    </location>
</feature>
<keyword evidence="3" id="KW-1185">Reference proteome</keyword>
<protein>
    <submittedName>
        <fullName evidence="2">Uncharacterized protein</fullName>
    </submittedName>
</protein>
<dbReference type="Pfam" id="PF20398">
    <property type="entry name" value="DUF6691"/>
    <property type="match status" value="1"/>
</dbReference>
<keyword evidence="1" id="KW-0812">Transmembrane</keyword>
<name>A0A1G9LPD0_9FLAO</name>
<dbReference type="EMBL" id="FNGV01000002">
    <property type="protein sequence ID" value="SDL63899.1"/>
    <property type="molecule type" value="Genomic_DNA"/>
</dbReference>
<evidence type="ECO:0000313" key="2">
    <source>
        <dbReference type="EMBL" id="SDL63899.1"/>
    </source>
</evidence>
<keyword evidence="1" id="KW-0472">Membrane</keyword>
<gene>
    <name evidence="2" type="ORF">SAMN04488514_102168</name>
</gene>
<dbReference type="InterPro" id="IPR046513">
    <property type="entry name" value="DUF6691"/>
</dbReference>